<proteinExistence type="predicted"/>
<dbReference type="OrthoDB" id="5794521at2"/>
<accession>A0A7Z0VMW2</accession>
<evidence type="ECO:0000313" key="2">
    <source>
        <dbReference type="Proteomes" id="UP000094769"/>
    </source>
</evidence>
<evidence type="ECO:0000313" key="1">
    <source>
        <dbReference type="EMBL" id="ODJ88622.1"/>
    </source>
</evidence>
<comment type="caution">
    <text evidence="1">The sequence shown here is derived from an EMBL/GenBank/DDBJ whole genome shotgun (WGS) entry which is preliminary data.</text>
</comment>
<keyword evidence="2" id="KW-1185">Reference proteome</keyword>
<protein>
    <recommendedName>
        <fullName evidence="3">DUF721 domain-containing protein</fullName>
    </recommendedName>
</protein>
<dbReference type="EMBL" id="MARB01000005">
    <property type="protein sequence ID" value="ODJ88622.1"/>
    <property type="molecule type" value="Genomic_DNA"/>
</dbReference>
<dbReference type="Proteomes" id="UP000094769">
    <property type="component" value="Unassembled WGS sequence"/>
</dbReference>
<sequence length="144" mass="16205">MEPVSTIVGSGTILSELGKQLSAQRTLHQQLKQLLTAPLDSQLKAAVLQHGNLNLFVASPVWASRFRYLLPQLRTQLRANGIDVKQVRTRILPNDSVKPRQKKRDRIVLSQEAGEQLRQSAEAIEDPSLREALLRISRHGMVNR</sequence>
<organism evidence="1 2">
    <name type="scientific">Candidatus Thiodiazotropha endolucinida</name>
    <dbReference type="NCBI Taxonomy" id="1655433"/>
    <lineage>
        <taxon>Bacteria</taxon>
        <taxon>Pseudomonadati</taxon>
        <taxon>Pseudomonadota</taxon>
        <taxon>Gammaproteobacteria</taxon>
        <taxon>Chromatiales</taxon>
        <taxon>Sedimenticolaceae</taxon>
        <taxon>Candidatus Thiodiazotropha</taxon>
    </lineage>
</organism>
<evidence type="ECO:0008006" key="3">
    <source>
        <dbReference type="Google" id="ProtNLM"/>
    </source>
</evidence>
<dbReference type="Pfam" id="PF05258">
    <property type="entry name" value="DciA"/>
    <property type="match status" value="1"/>
</dbReference>
<name>A0A7Z0VMW2_9GAMM</name>
<dbReference type="InterPro" id="IPR007922">
    <property type="entry name" value="DciA-like"/>
</dbReference>
<reference evidence="1 2" key="1">
    <citation type="submission" date="2016-06" db="EMBL/GenBank/DDBJ databases">
        <title>Genome sequence of endosymbiont of Candidatus Endolucinida thiodiazotropha.</title>
        <authorList>
            <person name="Poehlein A."/>
            <person name="Koenig S."/>
            <person name="Heiden S.E."/>
            <person name="Thuermer A."/>
            <person name="Voget S."/>
            <person name="Daniel R."/>
            <person name="Markert S."/>
            <person name="Gros O."/>
            <person name="Schweder T."/>
        </authorList>
    </citation>
    <scope>NUCLEOTIDE SEQUENCE [LARGE SCALE GENOMIC DNA]</scope>
    <source>
        <strain evidence="1 2">COS</strain>
    </source>
</reference>
<dbReference type="AlphaFoldDB" id="A0A7Z0VMW2"/>
<gene>
    <name evidence="1" type="ORF">CODIS_11720</name>
</gene>